<accession>A0A0E0BF80</accession>
<sequence>MAASRYYLNLDFDVSNTKPLPDYCFSEAWEVWEAHADQSDYEREQAVLRFYEEKEKEIKAAYSEALSDEDDEEKDGEICQLLGYEEEHGQVSAGMEDIPENHVKKGCTYVSPEYLAELTQKILLEINVNEDLGNGNTVVSSGVMEGDEDKKTVKTGKVLCHEMKHARNEGGQVFEGELEHKKARMAESSQNKGEDEETLRPEVWLRRLRRRRGGCNRVRAGIVSSPSEGSSASASHILYRVGPFDYQLAVACKSRTKAASNLAQ</sequence>
<dbReference type="AlphaFoldDB" id="A0A0E0BF80"/>
<proteinExistence type="predicted"/>
<protein>
    <submittedName>
        <fullName evidence="1">Uncharacterized protein</fullName>
    </submittedName>
</protein>
<dbReference type="Proteomes" id="UP000026961">
    <property type="component" value="Chromosome 11"/>
</dbReference>
<evidence type="ECO:0000313" key="2">
    <source>
        <dbReference type="Proteomes" id="UP000026961"/>
    </source>
</evidence>
<organism evidence="1">
    <name type="scientific">Oryza glumipatula</name>
    <dbReference type="NCBI Taxonomy" id="40148"/>
    <lineage>
        <taxon>Eukaryota</taxon>
        <taxon>Viridiplantae</taxon>
        <taxon>Streptophyta</taxon>
        <taxon>Embryophyta</taxon>
        <taxon>Tracheophyta</taxon>
        <taxon>Spermatophyta</taxon>
        <taxon>Magnoliopsida</taxon>
        <taxon>Liliopsida</taxon>
        <taxon>Poales</taxon>
        <taxon>Poaceae</taxon>
        <taxon>BOP clade</taxon>
        <taxon>Oryzoideae</taxon>
        <taxon>Oryzeae</taxon>
        <taxon>Oryzinae</taxon>
        <taxon>Oryza</taxon>
    </lineage>
</organism>
<dbReference type="Gramene" id="OGLUM11G02540.1">
    <property type="protein sequence ID" value="OGLUM11G02540.1"/>
    <property type="gene ID" value="OGLUM11G02540"/>
</dbReference>
<evidence type="ECO:0000313" key="1">
    <source>
        <dbReference type="EnsemblPlants" id="OGLUM11G02540.1"/>
    </source>
</evidence>
<name>A0A0E0BF80_9ORYZ</name>
<dbReference type="EnsemblPlants" id="OGLUM11G02540.1">
    <property type="protein sequence ID" value="OGLUM11G02540.1"/>
    <property type="gene ID" value="OGLUM11G02540"/>
</dbReference>
<reference evidence="1" key="2">
    <citation type="submission" date="2018-05" db="EMBL/GenBank/DDBJ databases">
        <title>OgluRS3 (Oryza glumaepatula Reference Sequence Version 3).</title>
        <authorList>
            <person name="Zhang J."/>
            <person name="Kudrna D."/>
            <person name="Lee S."/>
            <person name="Talag J."/>
            <person name="Welchert J."/>
            <person name="Wing R.A."/>
        </authorList>
    </citation>
    <scope>NUCLEOTIDE SEQUENCE [LARGE SCALE GENOMIC DNA]</scope>
</reference>
<reference evidence="1" key="1">
    <citation type="submission" date="2015-04" db="UniProtKB">
        <authorList>
            <consortium name="EnsemblPlants"/>
        </authorList>
    </citation>
    <scope>IDENTIFICATION</scope>
</reference>
<keyword evidence="2" id="KW-1185">Reference proteome</keyword>